<dbReference type="HOGENOM" id="CLU_487203_0_0_0"/>
<reference evidence="1 2" key="1">
    <citation type="journal article" date="2013" name="Nat. Biotechnol.">
        <title>Genome sequences of rare, uncultured bacteria obtained by differential coverage binning of multiple metagenomes.</title>
        <authorList>
            <person name="Albertsen M."/>
            <person name="Hugenholtz P."/>
            <person name="Skarshewski A."/>
            <person name="Nielsen K.L."/>
            <person name="Tyson G.W."/>
            <person name="Nielsen P.H."/>
        </authorList>
    </citation>
    <scope>NUCLEOTIDE SEQUENCE [LARGE SCALE GENOMIC DNA]</scope>
    <source>
        <strain evidence="1">TM71</strain>
    </source>
</reference>
<dbReference type="EMBL" id="CP005957">
    <property type="protein sequence ID" value="AGL62444.1"/>
    <property type="molecule type" value="Genomic_DNA"/>
</dbReference>
<dbReference type="Proteomes" id="UP000013893">
    <property type="component" value="Chromosome"/>
</dbReference>
<dbReference type="AlphaFoldDB" id="R4PNB5"/>
<dbReference type="RefSeq" id="WP_015641894.1">
    <property type="nucleotide sequence ID" value="NC_021219.1"/>
</dbReference>
<organism evidence="1 2">
    <name type="scientific">Candidatus Saccharimonas aalborgensis</name>
    <dbReference type="NCBI Taxonomy" id="1332188"/>
    <lineage>
        <taxon>Bacteria</taxon>
        <taxon>Candidatus Saccharimonadota</taxon>
        <taxon>Candidatus Saccharimonadia</taxon>
        <taxon>Candidatus Saccharimonadales</taxon>
        <taxon>Candidatus Saccharimonadaceae</taxon>
        <taxon>Candidatus Saccharimonas</taxon>
    </lineage>
</organism>
<sequence>MPVEQEIGTHEAATQMDAIVAGVREHHDLNETVQFDDSDPLGEENVQSLTHHLEMMLEAVEDFGSYRDGDYVDEEFVQYVIQGGYSIEAASGLIDAIRRCEVAFSEENQGEATQLLRVVEAIPSELLQEIYTADPDNKANPITALLNSIPLDGSHAAQLLRILDKCQDEDMSTVDALTYPEYMRLFAAMESNERDFELARIPSHPESTSYEAIADFNQRVVNRVYWLMGEQLGLPMHIVDAYIANARFRHTHLMPNGSELLTAFEGDRIADDIYGIAACVEAVGIDDFKRLDEAFTLETPEIYRPEDLRIMRGILDGDEMILEELRRGDLTVVFFDARGDTKSVIVDSVRAYRKTSGRVLFFEMSGAETVKARKKQLVERGLHPSTVVFDSHGSPGSIEGNRGKSRYRIVSERRAMRTRRDVFVGDIVDQLLSDGFMQPGRGIDDSSGASGAVEIFFSACSTDQEVDRGVGSTRARSVAQAAIDATIGNQNRVLVYGSRAPMHLLWGNGRIRYIDDDHHNGTGEDRSVMTRYTFDPDRFADEGIVFEYIDGVVHDRRAA</sequence>
<name>R4PNB5_9BACT</name>
<accession>R4PNB5</accession>
<dbReference type="STRING" id="1332188.L336_0742"/>
<dbReference type="KEGG" id="saal:L336_0742"/>
<evidence type="ECO:0000313" key="1">
    <source>
        <dbReference type="EMBL" id="AGL62444.1"/>
    </source>
</evidence>
<evidence type="ECO:0000313" key="2">
    <source>
        <dbReference type="Proteomes" id="UP000013893"/>
    </source>
</evidence>
<proteinExistence type="predicted"/>
<gene>
    <name evidence="1" type="ORF">L336_0742</name>
</gene>
<protein>
    <submittedName>
        <fullName evidence="1">Uncharacterized protein</fullName>
    </submittedName>
</protein>
<keyword evidence="2" id="KW-1185">Reference proteome</keyword>